<comment type="caution">
    <text evidence="2">The sequence shown here is derived from an EMBL/GenBank/DDBJ whole genome shotgun (WGS) entry which is preliminary data.</text>
</comment>
<feature type="non-terminal residue" evidence="2">
    <location>
        <position position="262"/>
    </location>
</feature>
<dbReference type="Proteomes" id="UP000789405">
    <property type="component" value="Unassembled WGS sequence"/>
</dbReference>
<reference evidence="2" key="1">
    <citation type="submission" date="2021-06" db="EMBL/GenBank/DDBJ databases">
        <authorList>
            <person name="Kallberg Y."/>
            <person name="Tangrot J."/>
            <person name="Rosling A."/>
        </authorList>
    </citation>
    <scope>NUCLEOTIDE SEQUENCE</scope>
    <source>
        <strain evidence="2">MA453B</strain>
    </source>
</reference>
<feature type="region of interest" description="Disordered" evidence="1">
    <location>
        <begin position="14"/>
        <end position="69"/>
    </location>
</feature>
<feature type="non-terminal residue" evidence="2">
    <location>
        <position position="1"/>
    </location>
</feature>
<evidence type="ECO:0000313" key="2">
    <source>
        <dbReference type="EMBL" id="CAG8806764.1"/>
    </source>
</evidence>
<accession>A0A9N9K373</accession>
<dbReference type="AlphaFoldDB" id="A0A9N9K373"/>
<proteinExistence type="predicted"/>
<gene>
    <name evidence="2" type="ORF">DERYTH_LOCUS24536</name>
</gene>
<organism evidence="2 3">
    <name type="scientific">Dentiscutata erythropus</name>
    <dbReference type="NCBI Taxonomy" id="1348616"/>
    <lineage>
        <taxon>Eukaryota</taxon>
        <taxon>Fungi</taxon>
        <taxon>Fungi incertae sedis</taxon>
        <taxon>Mucoromycota</taxon>
        <taxon>Glomeromycotina</taxon>
        <taxon>Glomeromycetes</taxon>
        <taxon>Diversisporales</taxon>
        <taxon>Gigasporaceae</taxon>
        <taxon>Dentiscutata</taxon>
    </lineage>
</organism>
<evidence type="ECO:0000313" key="3">
    <source>
        <dbReference type="Proteomes" id="UP000789405"/>
    </source>
</evidence>
<evidence type="ECO:0000256" key="1">
    <source>
        <dbReference type="SAM" id="MobiDB-lite"/>
    </source>
</evidence>
<protein>
    <submittedName>
        <fullName evidence="2">25964_t:CDS:1</fullName>
    </submittedName>
</protein>
<feature type="compositionally biased region" description="Basic and acidic residues" evidence="1">
    <location>
        <begin position="33"/>
        <end position="55"/>
    </location>
</feature>
<name>A0A9N9K373_9GLOM</name>
<dbReference type="EMBL" id="CAJVPY010041650">
    <property type="protein sequence ID" value="CAG8806764.1"/>
    <property type="molecule type" value="Genomic_DNA"/>
</dbReference>
<sequence length="262" mass="30512">RSEAESINLLKRKTSESNYENNKISKQKYIHVSNREDDREDDRKGDCEGDRKNSENEDDREDDISSIGQDDKAQNLKKNFLKTTQEELITENQLFLNNLVKSFLTKDFERLFLNDEEVTINQQIELPGFLNKDTDSIYAFFKSWVSLFEKLGSAKHTIEEASKFLSYKVLRGLISKKIQELFGISNRHKRRYWAGAWRLIELLHITACPATIFIKAGLSANYLMSASNNKYDKFLQSLLNNDQVYHQTPKFNALVIQNILNL</sequence>
<keyword evidence="3" id="KW-1185">Reference proteome</keyword>
<dbReference type="OrthoDB" id="2441323at2759"/>